<protein>
    <recommendedName>
        <fullName evidence="2">glycylpeptide N-tetradecanoyltransferase</fullName>
        <ecNumber evidence="2">2.3.1.97</ecNumber>
    </recommendedName>
    <alternativeName>
        <fullName evidence="5">Myristoyl-CoA:protein N-myristoyltransferase</fullName>
    </alternativeName>
</protein>
<dbReference type="EMBL" id="MN738864">
    <property type="protein sequence ID" value="QHT28739.1"/>
    <property type="molecule type" value="Genomic_DNA"/>
</dbReference>
<evidence type="ECO:0000259" key="6">
    <source>
        <dbReference type="Pfam" id="PF01233"/>
    </source>
</evidence>
<feature type="domain" description="Glycylpeptide N-tetradecanoyltransferase N-terminal" evidence="6">
    <location>
        <begin position="80"/>
        <end position="162"/>
    </location>
</feature>
<dbReference type="GO" id="GO:0004379">
    <property type="term" value="F:glycylpeptide N-tetradecanoyltransferase activity"/>
    <property type="evidence" value="ECO:0007669"/>
    <property type="project" value="UniProtKB-EC"/>
</dbReference>
<sequence length="346" mass="41522">MYNSIFIIFIILFIFYPVKKHPFWDQQPVARNNTLPYGNISINPRFNINLQNKYIFKSSNLSTSTFDFINTHFSPYNKFNTTFLMETLVYNGRGKVHNIELFKDNKLVGFIHAKPIDIMLNKIELPVYYVDFLCIHTENRRENLSTYLIAELINRCHQTQIFVFKKDNTPLPFNYVAKTTYFYKFIKDIKKVAITHTFHKNPSNLRDIYDFIQSIKKDYQCYDILQFEDFKKIYVDTLSKNIIVEYRGDTIVCVILYVNNLFTYNDKYHNTLDIEYIYCRGDTQIIDYLKHIYVSPNTIITCLEQMNNLYFIKKYGFTKSMDLFYHMYNYTINKILDTDRIAFNPL</sequence>
<organism evidence="7">
    <name type="scientific">viral metagenome</name>
    <dbReference type="NCBI Taxonomy" id="1070528"/>
    <lineage>
        <taxon>unclassified sequences</taxon>
        <taxon>metagenomes</taxon>
        <taxon>organismal metagenomes</taxon>
    </lineage>
</organism>
<proteinExistence type="inferred from homology"/>
<dbReference type="Gene3D" id="3.40.630.170">
    <property type="match status" value="1"/>
</dbReference>
<dbReference type="PANTHER" id="PTHR11377">
    <property type="entry name" value="N-MYRISTOYL TRANSFERASE"/>
    <property type="match status" value="1"/>
</dbReference>
<dbReference type="SUPFAM" id="SSF55729">
    <property type="entry name" value="Acyl-CoA N-acyltransferases (Nat)"/>
    <property type="match status" value="1"/>
</dbReference>
<dbReference type="InterPro" id="IPR022676">
    <property type="entry name" value="NMT_N"/>
</dbReference>
<keyword evidence="3" id="KW-0808">Transferase</keyword>
<reference evidence="7" key="1">
    <citation type="journal article" date="2020" name="Nature">
        <title>Giant virus diversity and host interactions through global metagenomics.</title>
        <authorList>
            <person name="Schulz F."/>
            <person name="Roux S."/>
            <person name="Paez-Espino D."/>
            <person name="Jungbluth S."/>
            <person name="Walsh D.A."/>
            <person name="Denef V.J."/>
            <person name="McMahon K.D."/>
            <person name="Konstantinidis K.T."/>
            <person name="Eloe-Fadrosh E.A."/>
            <person name="Kyrpides N.C."/>
            <person name="Woyke T."/>
        </authorList>
    </citation>
    <scope>NUCLEOTIDE SEQUENCE</scope>
    <source>
        <strain evidence="7">GVMAG-M-3300001351-8</strain>
    </source>
</reference>
<dbReference type="InterPro" id="IPR016181">
    <property type="entry name" value="Acyl_CoA_acyltransferase"/>
</dbReference>
<comment type="similarity">
    <text evidence="1">Belongs to the NMT family.</text>
</comment>
<dbReference type="AlphaFoldDB" id="A0A6C0EKB6"/>
<evidence type="ECO:0000256" key="4">
    <source>
        <dbReference type="ARBA" id="ARBA00023315"/>
    </source>
</evidence>
<evidence type="ECO:0000256" key="5">
    <source>
        <dbReference type="ARBA" id="ARBA00031242"/>
    </source>
</evidence>
<evidence type="ECO:0000256" key="2">
    <source>
        <dbReference type="ARBA" id="ARBA00012923"/>
    </source>
</evidence>
<dbReference type="CDD" id="cd04301">
    <property type="entry name" value="NAT_SF"/>
    <property type="match status" value="1"/>
</dbReference>
<dbReference type="EC" id="2.3.1.97" evidence="2"/>
<keyword evidence="4" id="KW-0012">Acyltransferase</keyword>
<name>A0A6C0EKB6_9ZZZZ</name>
<dbReference type="GO" id="GO:0005737">
    <property type="term" value="C:cytoplasm"/>
    <property type="evidence" value="ECO:0007669"/>
    <property type="project" value="TreeGrafter"/>
</dbReference>
<dbReference type="PANTHER" id="PTHR11377:SF5">
    <property type="entry name" value="GLYCYLPEPTIDE N-TETRADECANOYLTRANSFERASE"/>
    <property type="match status" value="1"/>
</dbReference>
<evidence type="ECO:0000256" key="1">
    <source>
        <dbReference type="ARBA" id="ARBA00009469"/>
    </source>
</evidence>
<dbReference type="Pfam" id="PF01233">
    <property type="entry name" value="NMT"/>
    <property type="match status" value="1"/>
</dbReference>
<evidence type="ECO:0000256" key="3">
    <source>
        <dbReference type="ARBA" id="ARBA00022679"/>
    </source>
</evidence>
<evidence type="ECO:0000313" key="7">
    <source>
        <dbReference type="EMBL" id="QHT28739.1"/>
    </source>
</evidence>
<dbReference type="InterPro" id="IPR000903">
    <property type="entry name" value="NMT"/>
</dbReference>
<accession>A0A6C0EKB6</accession>